<comment type="caution">
    <text evidence="3">The sequence shown here is derived from an EMBL/GenBank/DDBJ whole genome shotgun (WGS) entry which is preliminary data.</text>
</comment>
<protein>
    <recommendedName>
        <fullName evidence="5">Glutamate-rich protein 1</fullName>
    </recommendedName>
</protein>
<dbReference type="PANTHER" id="PTHR22444:SF1">
    <property type="entry name" value="GLUTAMATE-RICH PROTEIN 1"/>
    <property type="match status" value="1"/>
</dbReference>
<evidence type="ECO:0000256" key="1">
    <source>
        <dbReference type="SAM" id="Coils"/>
    </source>
</evidence>
<sequence length="344" mass="39272">MAAARRQAIIFRVLSRLYPEPISSDASVQQPNAKIENVTQLQEIGKTNAEDAQLPAYSKGLDFQNSDNGQIECNRLDDPELSLENSTVPAHNEKELTHHQKIYTASPPPDDYVPGPQDADGSSSTENSDFHEDIEENQPMKRQRRHRWKHKQNVTAHSSTDSRYNLNPTKHQSLKPEGVFINKNKKRKLQRKRQKERLKSAGLWPKTGKLANQPENGMVDSLEQCIAQSEEQQKKTEDLLDFLQATQEIYFTERKSLCTHSALSIELVLKMMNQIKNGAVPFSELCVLHQLKSLLLLQDIERLKDSLDSFKEHSAMPLDHKLALHSLFCYWISDILPIKLKSTS</sequence>
<proteinExistence type="predicted"/>
<feature type="compositionally biased region" description="Basic residues" evidence="2">
    <location>
        <begin position="141"/>
        <end position="152"/>
    </location>
</feature>
<dbReference type="Proteomes" id="UP001181693">
    <property type="component" value="Unassembled WGS sequence"/>
</dbReference>
<gene>
    <name evidence="3" type="ORF">GDO54_010625</name>
</gene>
<keyword evidence="4" id="KW-1185">Reference proteome</keyword>
<feature type="region of interest" description="Disordered" evidence="2">
    <location>
        <begin position="103"/>
        <end position="176"/>
    </location>
</feature>
<accession>A0AAV3AIF0</accession>
<evidence type="ECO:0000313" key="3">
    <source>
        <dbReference type="EMBL" id="DBA26352.1"/>
    </source>
</evidence>
<dbReference type="PANTHER" id="PTHR22444">
    <property type="entry name" value="GLUTAMATE-RICH PROTEIN 1"/>
    <property type="match status" value="1"/>
</dbReference>
<feature type="compositionally biased region" description="Polar residues" evidence="2">
    <location>
        <begin position="153"/>
        <end position="171"/>
    </location>
</feature>
<evidence type="ECO:0000256" key="2">
    <source>
        <dbReference type="SAM" id="MobiDB-lite"/>
    </source>
</evidence>
<organism evidence="3 4">
    <name type="scientific">Pyxicephalus adspersus</name>
    <name type="common">African bullfrog</name>
    <dbReference type="NCBI Taxonomy" id="30357"/>
    <lineage>
        <taxon>Eukaryota</taxon>
        <taxon>Metazoa</taxon>
        <taxon>Chordata</taxon>
        <taxon>Craniata</taxon>
        <taxon>Vertebrata</taxon>
        <taxon>Euteleostomi</taxon>
        <taxon>Amphibia</taxon>
        <taxon>Batrachia</taxon>
        <taxon>Anura</taxon>
        <taxon>Neobatrachia</taxon>
        <taxon>Ranoidea</taxon>
        <taxon>Pyxicephalidae</taxon>
        <taxon>Pyxicephalinae</taxon>
        <taxon>Pyxicephalus</taxon>
    </lineage>
</organism>
<dbReference type="EMBL" id="DYDO01000004">
    <property type="protein sequence ID" value="DBA26352.1"/>
    <property type="molecule type" value="Genomic_DNA"/>
</dbReference>
<reference evidence="3" key="1">
    <citation type="thesis" date="2020" institute="ProQuest LLC" country="789 East Eisenhower Parkway, Ann Arbor, MI, USA">
        <title>Comparative Genomics and Chromosome Evolution.</title>
        <authorList>
            <person name="Mudd A.B."/>
        </authorList>
    </citation>
    <scope>NUCLEOTIDE SEQUENCE</scope>
    <source>
        <strain evidence="3">1538</strain>
        <tissue evidence="3">Blood</tissue>
    </source>
</reference>
<dbReference type="AlphaFoldDB" id="A0AAV3AIF0"/>
<feature type="coiled-coil region" evidence="1">
    <location>
        <begin position="219"/>
        <end position="246"/>
    </location>
</feature>
<name>A0AAV3AIF0_PYXAD</name>
<evidence type="ECO:0008006" key="5">
    <source>
        <dbReference type="Google" id="ProtNLM"/>
    </source>
</evidence>
<keyword evidence="1" id="KW-0175">Coiled coil</keyword>
<evidence type="ECO:0000313" key="4">
    <source>
        <dbReference type="Proteomes" id="UP001181693"/>
    </source>
</evidence>
<dbReference type="InterPro" id="IPR026719">
    <property type="entry name" value="ERICH1"/>
</dbReference>